<dbReference type="EMBL" id="JAINDJ010000006">
    <property type="protein sequence ID" value="KAG9443286.1"/>
    <property type="molecule type" value="Genomic_DNA"/>
</dbReference>
<sequence length="143" mass="16328">MAKLFPHALAALPSLQRPNPRRRGGTAPSFNTRLRASSAEYKYSSSSSSGTSSSKAAEDQATRRRRLAREPTWNYFEEDKEDEEQEKKMELAEELESMEEEALMTAGADQGRDPLDYNRRAHLFDQSSRVFQALKHRSDQAHH</sequence>
<feature type="region of interest" description="Disordered" evidence="1">
    <location>
        <begin position="12"/>
        <end position="90"/>
    </location>
</feature>
<organism evidence="2 3">
    <name type="scientific">Aristolochia fimbriata</name>
    <name type="common">White veined hardy Dutchman's pipe vine</name>
    <dbReference type="NCBI Taxonomy" id="158543"/>
    <lineage>
        <taxon>Eukaryota</taxon>
        <taxon>Viridiplantae</taxon>
        <taxon>Streptophyta</taxon>
        <taxon>Embryophyta</taxon>
        <taxon>Tracheophyta</taxon>
        <taxon>Spermatophyta</taxon>
        <taxon>Magnoliopsida</taxon>
        <taxon>Magnoliidae</taxon>
        <taxon>Piperales</taxon>
        <taxon>Aristolochiaceae</taxon>
        <taxon>Aristolochia</taxon>
    </lineage>
</organism>
<reference evidence="2 3" key="1">
    <citation type="submission" date="2021-07" db="EMBL/GenBank/DDBJ databases">
        <title>The Aristolochia fimbriata genome: insights into angiosperm evolution, floral development and chemical biosynthesis.</title>
        <authorList>
            <person name="Jiao Y."/>
        </authorList>
    </citation>
    <scope>NUCLEOTIDE SEQUENCE [LARGE SCALE GENOMIC DNA]</scope>
    <source>
        <strain evidence="2">IBCAS-2021</strain>
        <tissue evidence="2">Leaf</tissue>
    </source>
</reference>
<dbReference type="AlphaFoldDB" id="A0AAV7E4G1"/>
<keyword evidence="3" id="KW-1185">Reference proteome</keyword>
<dbReference type="GO" id="GO:0009507">
    <property type="term" value="C:chloroplast"/>
    <property type="evidence" value="ECO:0007669"/>
    <property type="project" value="TreeGrafter"/>
</dbReference>
<evidence type="ECO:0000313" key="2">
    <source>
        <dbReference type="EMBL" id="KAG9443286.1"/>
    </source>
</evidence>
<comment type="caution">
    <text evidence="2">The sequence shown here is derived from an EMBL/GenBank/DDBJ whole genome shotgun (WGS) entry which is preliminary data.</text>
</comment>
<protein>
    <submittedName>
        <fullName evidence="2">Uncharacterized protein</fullName>
    </submittedName>
</protein>
<evidence type="ECO:0000313" key="3">
    <source>
        <dbReference type="Proteomes" id="UP000825729"/>
    </source>
</evidence>
<evidence type="ECO:0000256" key="1">
    <source>
        <dbReference type="SAM" id="MobiDB-lite"/>
    </source>
</evidence>
<dbReference type="PANTHER" id="PTHR37758">
    <property type="entry name" value="OS03G0334300 PROTEIN"/>
    <property type="match status" value="1"/>
</dbReference>
<feature type="compositionally biased region" description="Low complexity" evidence="1">
    <location>
        <begin position="36"/>
        <end position="55"/>
    </location>
</feature>
<proteinExistence type="predicted"/>
<gene>
    <name evidence="2" type="ORF">H6P81_014626</name>
</gene>
<accession>A0AAV7E4G1</accession>
<name>A0AAV7E4G1_ARIFI</name>
<feature type="region of interest" description="Disordered" evidence="1">
    <location>
        <begin position="95"/>
        <end position="114"/>
    </location>
</feature>
<dbReference type="PANTHER" id="PTHR37758:SF1">
    <property type="entry name" value="OS03G0334300 PROTEIN"/>
    <property type="match status" value="1"/>
</dbReference>
<dbReference type="Proteomes" id="UP000825729">
    <property type="component" value="Unassembled WGS sequence"/>
</dbReference>